<dbReference type="AlphaFoldDB" id="A0AA96S2F9"/>
<evidence type="ECO:0000256" key="7">
    <source>
        <dbReference type="ARBA" id="ARBA00023242"/>
    </source>
</evidence>
<feature type="compositionally biased region" description="Basic and acidic residues" evidence="9">
    <location>
        <begin position="823"/>
        <end position="843"/>
    </location>
</feature>
<evidence type="ECO:0000256" key="4">
    <source>
        <dbReference type="ARBA" id="ARBA00022574"/>
    </source>
</evidence>
<name>A0AA96S2F9_HALDU</name>
<feature type="repeat" description="WD" evidence="8">
    <location>
        <begin position="259"/>
        <end position="300"/>
    </location>
</feature>
<sequence>MEQSVCKVQPVDCYSITDEKVVFSEDSKFVCLSCGESIRVYSVKTGQLVHTLAKHKSCVSGLALNPKNPYQLVSVCTDGELIIWDYEDGIALRVIELEQSVAGLQFAPRGLVGSPSKGFLACFVIARKVDSMTSEKEGKVAHAAVCVDWELLAGKGEDGGRGAGGDLLQRTKPVLHSLAKKCRVVFTHKGDCLVGFHRKDLLVYNFEQEHVVKHVSTYLVTCVAAHPSRDCVATGNKHGEVLLWYDFMDSKSPPVCSVLHWHAHQVHDVHFTPEGTNLLSVGMEGVMVIWKVESKKSTFRPHLGGPINTICSSPRGEYFALGMGDNTVNILSSYTNEVESTVGSLIRAHVNPGSTAGVLTGLVREPGRERVVLNASLGHLQFYDPVQGQLASELNVTGLNYVTQADKVPLVPTLVSFVQFSPSGDWMVTVESREDRMTTPELRMKFWKYSRENQRFELNTLVDPPHYSSLTGVAFSPGSEQMCATASHDGCFKTWLFHSNDQQDESSWFCSSESHYIREPAISCVFSRDGSILAVLYEKYITLWKPDACAAVKKVFAVPSVDEVFRFVCFQTEASTHYLVASTFHSLYVWNLTSCAVCWSVKAKVEQLVACPFLPCVAAFVRRNGTTNMSLFSPSDPTPLALFEDVCSTSVLGAVFLKSQSSSKPSSSELLSKTSDSSSDCNSFDGRSWYKTCTLYFMTQDQELYRIGLQTDDDEEKSLQLKYHRDSEGQNVYEQIFGLHSGPSPAASSSPQRAPAGLPDSKLSKIFSGPPHTLPPMSMLCSVFLRALHGQDLQGDGPQVGGEDEESVEVDSEELSSSEEEGEVLHTKDETQGLGEAQERMEDSEFTSKVSFDKSTTLTKENIGDFMWLTDVFKQMK</sequence>
<dbReference type="SUPFAM" id="SSF50978">
    <property type="entry name" value="WD40 repeat-like"/>
    <property type="match status" value="1"/>
</dbReference>
<dbReference type="InterPro" id="IPR015943">
    <property type="entry name" value="WD40/YVTN_repeat-like_dom_sf"/>
</dbReference>
<evidence type="ECO:0000256" key="5">
    <source>
        <dbReference type="ARBA" id="ARBA00022737"/>
    </source>
</evidence>
<keyword evidence="3" id="KW-0698">rRNA processing</keyword>
<evidence type="ECO:0000313" key="11">
    <source>
        <dbReference type="EMBL" id="WNS50043.1"/>
    </source>
</evidence>
<dbReference type="SMART" id="SM00320">
    <property type="entry name" value="WD40"/>
    <property type="match status" value="7"/>
</dbReference>
<feature type="region of interest" description="Disordered" evidence="9">
    <location>
        <begin position="738"/>
        <end position="759"/>
    </location>
</feature>
<dbReference type="GO" id="GO:2000234">
    <property type="term" value="P:positive regulation of rRNA processing"/>
    <property type="evidence" value="ECO:0007669"/>
    <property type="project" value="TreeGrafter"/>
</dbReference>
<feature type="repeat" description="WD" evidence="8">
    <location>
        <begin position="52"/>
        <end position="94"/>
    </location>
</feature>
<feature type="domain" description="WD repeat-containing protein 75 second beta-propeller" evidence="10">
    <location>
        <begin position="365"/>
        <end position="664"/>
    </location>
</feature>
<dbReference type="EMBL" id="OR460120">
    <property type="protein sequence ID" value="WNS50043.1"/>
    <property type="molecule type" value="mRNA"/>
</dbReference>
<reference evidence="11" key="1">
    <citation type="submission" date="2023-08" db="EMBL/GenBank/DDBJ databases">
        <authorList>
            <person name="Adameyko K."/>
            <person name="Kravchuk O."/>
            <person name="Lyupina Y."/>
        </authorList>
    </citation>
    <scope>NUCLEOTIDE SEQUENCE</scope>
</reference>
<proteinExistence type="evidence at transcript level"/>
<keyword evidence="6" id="KW-0804">Transcription</keyword>
<evidence type="ECO:0000259" key="10">
    <source>
        <dbReference type="Pfam" id="PF23769"/>
    </source>
</evidence>
<dbReference type="InterPro" id="IPR053826">
    <property type="entry name" value="WDR75"/>
</dbReference>
<comment type="subcellular location">
    <subcellularLocation>
        <location evidence="1">Nucleus</location>
        <location evidence="1">Nucleolus</location>
    </subcellularLocation>
</comment>
<dbReference type="PANTHER" id="PTHR44215:SF1">
    <property type="entry name" value="WD REPEAT-CONTAINING PROTEIN 75"/>
    <property type="match status" value="1"/>
</dbReference>
<dbReference type="SUPFAM" id="SSF69322">
    <property type="entry name" value="Tricorn protease domain 2"/>
    <property type="match status" value="1"/>
</dbReference>
<dbReference type="GO" id="GO:0006364">
    <property type="term" value="P:rRNA processing"/>
    <property type="evidence" value="ECO:0007669"/>
    <property type="project" value="UniProtKB-KW"/>
</dbReference>
<evidence type="ECO:0000256" key="6">
    <source>
        <dbReference type="ARBA" id="ARBA00023163"/>
    </source>
</evidence>
<feature type="compositionally biased region" description="Low complexity" evidence="9">
    <location>
        <begin position="743"/>
        <end position="756"/>
    </location>
</feature>
<dbReference type="InterPro" id="IPR036322">
    <property type="entry name" value="WD40_repeat_dom_sf"/>
</dbReference>
<organism evidence="11">
    <name type="scientific">Halisarca dujardinii</name>
    <name type="common">Dujardin's slime sponge</name>
    <dbReference type="NCBI Taxonomy" id="2583056"/>
    <lineage>
        <taxon>Eukaryota</taxon>
        <taxon>Metazoa</taxon>
        <taxon>Porifera</taxon>
        <taxon>Demospongiae</taxon>
        <taxon>Verongimorpha</taxon>
        <taxon>Chondrillida</taxon>
        <taxon>Halisarcidae</taxon>
        <taxon>Halisarca</taxon>
    </lineage>
</organism>
<keyword evidence="2" id="KW-0690">Ribosome biogenesis</keyword>
<feature type="region of interest" description="Disordered" evidence="9">
    <location>
        <begin position="792"/>
        <end position="848"/>
    </location>
</feature>
<evidence type="ECO:0000256" key="3">
    <source>
        <dbReference type="ARBA" id="ARBA00022552"/>
    </source>
</evidence>
<evidence type="ECO:0000256" key="1">
    <source>
        <dbReference type="ARBA" id="ARBA00004604"/>
    </source>
</evidence>
<dbReference type="PROSITE" id="PS50082">
    <property type="entry name" value="WD_REPEATS_2"/>
    <property type="match status" value="2"/>
</dbReference>
<keyword evidence="4 8" id="KW-0853">WD repeat</keyword>
<feature type="compositionally biased region" description="Acidic residues" evidence="9">
    <location>
        <begin position="802"/>
        <end position="822"/>
    </location>
</feature>
<dbReference type="GO" id="GO:0003723">
    <property type="term" value="F:RNA binding"/>
    <property type="evidence" value="ECO:0007669"/>
    <property type="project" value="InterPro"/>
</dbReference>
<feature type="region of interest" description="Disordered" evidence="9">
    <location>
        <begin position="662"/>
        <end position="682"/>
    </location>
</feature>
<accession>A0AA96S2F9</accession>
<evidence type="ECO:0000256" key="9">
    <source>
        <dbReference type="SAM" id="MobiDB-lite"/>
    </source>
</evidence>
<dbReference type="PANTHER" id="PTHR44215">
    <property type="entry name" value="WD REPEAT-CONTAINING PROTEIN 75"/>
    <property type="match status" value="1"/>
</dbReference>
<evidence type="ECO:0000256" key="8">
    <source>
        <dbReference type="PROSITE-ProRule" id="PRU00221"/>
    </source>
</evidence>
<dbReference type="Pfam" id="PF23869">
    <property type="entry name" value="Beta-prop_WDR75_1st"/>
    <property type="match status" value="2"/>
</dbReference>
<dbReference type="GO" id="GO:0032040">
    <property type="term" value="C:small-subunit processome"/>
    <property type="evidence" value="ECO:0007669"/>
    <property type="project" value="InterPro"/>
</dbReference>
<dbReference type="Gene3D" id="2.130.10.10">
    <property type="entry name" value="YVTN repeat-like/Quinoprotein amine dehydrogenase"/>
    <property type="match status" value="3"/>
</dbReference>
<keyword evidence="7" id="KW-0539">Nucleus</keyword>
<dbReference type="GO" id="GO:0045943">
    <property type="term" value="P:positive regulation of transcription by RNA polymerase I"/>
    <property type="evidence" value="ECO:0007669"/>
    <property type="project" value="InterPro"/>
</dbReference>
<protein>
    <submittedName>
        <fullName evidence="11">WD repeat-containing protein 75-like protein</fullName>
    </submittedName>
</protein>
<dbReference type="InterPro" id="IPR001680">
    <property type="entry name" value="WD40_rpt"/>
</dbReference>
<evidence type="ECO:0000256" key="2">
    <source>
        <dbReference type="ARBA" id="ARBA00022517"/>
    </source>
</evidence>
<dbReference type="Pfam" id="PF23769">
    <property type="entry name" value="Beta-prop_WDR75_2nd"/>
    <property type="match status" value="1"/>
</dbReference>
<keyword evidence="5" id="KW-0677">Repeat</keyword>
<dbReference type="InterPro" id="IPR057644">
    <property type="entry name" value="Beta-prop_WDR75_2nd"/>
</dbReference>